<dbReference type="EMBL" id="VFPN01000001">
    <property type="protein sequence ID" value="TQM65659.1"/>
    <property type="molecule type" value="Genomic_DNA"/>
</dbReference>
<gene>
    <name evidence="3" type="ORF">FB466_0468</name>
</gene>
<reference evidence="3 4" key="1">
    <citation type="submission" date="2019-06" db="EMBL/GenBank/DDBJ databases">
        <title>Sequencing the genomes of 1000 actinobacteria strains.</title>
        <authorList>
            <person name="Klenk H.-P."/>
        </authorList>
    </citation>
    <scope>NUCLEOTIDE SEQUENCE [LARGE SCALE GENOMIC DNA]</scope>
    <source>
        <strain evidence="3 4">DSM 18031</strain>
    </source>
</reference>
<organism evidence="3 4">
    <name type="scientific">Klugiella xanthotipulae</name>
    <dbReference type="NCBI Taxonomy" id="244735"/>
    <lineage>
        <taxon>Bacteria</taxon>
        <taxon>Bacillati</taxon>
        <taxon>Actinomycetota</taxon>
        <taxon>Actinomycetes</taxon>
        <taxon>Micrococcales</taxon>
        <taxon>Microbacteriaceae</taxon>
        <taxon>Klugiella</taxon>
    </lineage>
</organism>
<evidence type="ECO:0000259" key="2">
    <source>
        <dbReference type="Pfam" id="PF13559"/>
    </source>
</evidence>
<evidence type="ECO:0000313" key="3">
    <source>
        <dbReference type="EMBL" id="TQM65659.1"/>
    </source>
</evidence>
<dbReference type="InterPro" id="IPR025403">
    <property type="entry name" value="TgpA-like_C"/>
</dbReference>
<keyword evidence="1" id="KW-1133">Transmembrane helix</keyword>
<evidence type="ECO:0000256" key="1">
    <source>
        <dbReference type="SAM" id="Phobius"/>
    </source>
</evidence>
<keyword evidence="4" id="KW-1185">Reference proteome</keyword>
<dbReference type="AlphaFoldDB" id="A0A543I520"/>
<dbReference type="OrthoDB" id="3389322at2"/>
<accession>A0A543I520</accession>
<evidence type="ECO:0000313" key="4">
    <source>
        <dbReference type="Proteomes" id="UP000318331"/>
    </source>
</evidence>
<feature type="domain" description="Protein-glutamine gamma-glutamyltransferase-like C-terminal" evidence="2">
    <location>
        <begin position="137"/>
        <end position="205"/>
    </location>
</feature>
<dbReference type="Pfam" id="PF13559">
    <property type="entry name" value="DUF4129"/>
    <property type="match status" value="1"/>
</dbReference>
<proteinExistence type="predicted"/>
<dbReference type="RefSeq" id="WP_141915508.1">
    <property type="nucleotide sequence ID" value="NZ_BAAAYS010000001.1"/>
</dbReference>
<sequence>MRAASATLLSGIPLDPDADEARQLLERELAQPAYTSAQPNWFDLLSERVWEWVLSLFSQLNGGGSWGAWGQVVVVGVLVALITAALLIFGLPRLRHRQAGENRALFGEAETRSAAELRAAAAEAARAADWNLAVVECYRAIARSLDDRVIVTVLPGMTAQTLATEAAHSVTREREALRVAARAFDAARYLNETLTPDHYAQVTELDTRLRGARVTAGAVPPPLVAREE</sequence>
<protein>
    <submittedName>
        <fullName evidence="3">Uncharacterized protein DUF4129</fullName>
    </submittedName>
</protein>
<keyword evidence="1" id="KW-0812">Transmembrane</keyword>
<comment type="caution">
    <text evidence="3">The sequence shown here is derived from an EMBL/GenBank/DDBJ whole genome shotgun (WGS) entry which is preliminary data.</text>
</comment>
<dbReference type="Proteomes" id="UP000318331">
    <property type="component" value="Unassembled WGS sequence"/>
</dbReference>
<name>A0A543I520_9MICO</name>
<keyword evidence="1" id="KW-0472">Membrane</keyword>
<feature type="transmembrane region" description="Helical" evidence="1">
    <location>
        <begin position="66"/>
        <end position="89"/>
    </location>
</feature>